<proteinExistence type="predicted"/>
<name>A0ABX4YMN7_9LEPT</name>
<reference evidence="1" key="1">
    <citation type="submission" date="2018-01" db="EMBL/GenBank/DDBJ databases">
        <title>Genomic characterization of Leptospira inadai serogroup Lyme isolated from captured rat in Brazil and comparative analysis with human reference strain.</title>
        <authorList>
            <person name="Moreno L.Z."/>
            <person name="Loureiro A.P."/>
            <person name="Miraglia F."/>
            <person name="Kremer F.S."/>
            <person name="Eslabao M.R."/>
            <person name="Dellagostin O.A."/>
            <person name="Lilenbaum W."/>
            <person name="Moreno A.M."/>
        </authorList>
    </citation>
    <scope>NUCLEOTIDE SEQUENCE [LARGE SCALE GENOMIC DNA]</scope>
    <source>
        <strain evidence="1">M34/99</strain>
    </source>
</reference>
<keyword evidence="2" id="KW-1185">Reference proteome</keyword>
<gene>
    <name evidence="1" type="ORF">BES34_002080</name>
</gene>
<sequence>MEKMAILEKPPFHRFKRSLFFELSRFLFLLFFLYSCQSVEFIPDIVYREDLIRTHKQSWKDIEILKEAPRRREYEVYGRILIRNFGDGKTDKYYYDQIKKELFDRGMDGMFLAAKGIVSMPPTIFQSGTANGYSANFAELPQEARVLEGIAFRYKEPEEDGKTSR</sequence>
<evidence type="ECO:0000313" key="1">
    <source>
        <dbReference type="EMBL" id="PNV76414.1"/>
    </source>
</evidence>
<protein>
    <recommendedName>
        <fullName evidence="3">Lipoprotein</fullName>
    </recommendedName>
</protein>
<dbReference type="Proteomes" id="UP000094669">
    <property type="component" value="Unassembled WGS sequence"/>
</dbReference>
<evidence type="ECO:0008006" key="3">
    <source>
        <dbReference type="Google" id="ProtNLM"/>
    </source>
</evidence>
<dbReference type="RefSeq" id="WP_020988753.1">
    <property type="nucleotide sequence ID" value="NZ_MCRM02000002.1"/>
</dbReference>
<comment type="caution">
    <text evidence="1">The sequence shown here is derived from an EMBL/GenBank/DDBJ whole genome shotgun (WGS) entry which is preliminary data.</text>
</comment>
<dbReference type="EMBL" id="MCRM02000002">
    <property type="protein sequence ID" value="PNV76414.1"/>
    <property type="molecule type" value="Genomic_DNA"/>
</dbReference>
<evidence type="ECO:0000313" key="2">
    <source>
        <dbReference type="Proteomes" id="UP000094669"/>
    </source>
</evidence>
<organism evidence="1 2">
    <name type="scientific">Leptospira inadai serovar Lyme</name>
    <dbReference type="NCBI Taxonomy" id="293084"/>
    <lineage>
        <taxon>Bacteria</taxon>
        <taxon>Pseudomonadati</taxon>
        <taxon>Spirochaetota</taxon>
        <taxon>Spirochaetia</taxon>
        <taxon>Leptospirales</taxon>
        <taxon>Leptospiraceae</taxon>
        <taxon>Leptospira</taxon>
    </lineage>
</organism>
<accession>A0ABX4YMN7</accession>